<dbReference type="Pfam" id="PF00501">
    <property type="entry name" value="AMP-binding"/>
    <property type="match status" value="1"/>
</dbReference>
<dbReference type="PANTHER" id="PTHR24096:SF267">
    <property type="entry name" value="MALONATE--COA LIGASE ACSF3, MITOCHONDRIAL"/>
    <property type="match status" value="1"/>
</dbReference>
<dbReference type="Gene3D" id="3.30.300.30">
    <property type="match status" value="1"/>
</dbReference>
<dbReference type="Pfam" id="PF00550">
    <property type="entry name" value="PP-binding"/>
    <property type="match status" value="1"/>
</dbReference>
<dbReference type="InterPro" id="IPR029058">
    <property type="entry name" value="AB_hydrolase_fold"/>
</dbReference>
<organism evidence="2">
    <name type="scientific">Pestalotiopsis microspora</name>
    <dbReference type="NCBI Taxonomy" id="85828"/>
    <lineage>
        <taxon>Eukaryota</taxon>
        <taxon>Fungi</taxon>
        <taxon>Dikarya</taxon>
        <taxon>Ascomycota</taxon>
        <taxon>Pezizomycotina</taxon>
        <taxon>Sordariomycetes</taxon>
        <taxon>Xylariomycetidae</taxon>
        <taxon>Amphisphaeriales</taxon>
        <taxon>Sporocadaceae</taxon>
        <taxon>Pestalotiopsis</taxon>
    </lineage>
</organism>
<evidence type="ECO:0000313" key="2">
    <source>
        <dbReference type="EMBL" id="APX44016.1"/>
    </source>
</evidence>
<dbReference type="InterPro" id="IPR042099">
    <property type="entry name" value="ANL_N_sf"/>
</dbReference>
<dbReference type="InterPro" id="IPR009081">
    <property type="entry name" value="PP-bd_ACP"/>
</dbReference>
<gene>
    <name evidence="2" type="primary">pks45</name>
</gene>
<name>A0A1P8NTL6_PESMI</name>
<sequence>MARHTLMDILQQAAESSPDEKLTFYEQDDVHTITYSQLYKTVTDEELAKAFPVGDADNRIVILHLDSHYVNVLEFWRVIAAGGIPVVSTPFSADPVARSRHLHHLFQLFKDPLVVTTSAYRGEFDKHTQKYETITLRRSSIERLSYPGSWSNDTPKSGAKNASISVLDLSSVAFMMLTSGSTGGAKAVEITHEQILASMKGKSQMLSTSHDDAFLNWVGFDHVACLTEIHLHAMYVGAPQIHIEPSLAMNGSAWLQYLGIHSISITFAPNFFLASIVETLKKSRSVSPINLSHLRFVVSGGEANKVSTAIAFNDAMKELGAKHNVVCPAFGMTETCAGSLYNTDFPQPELQNGLEFCSVGKSIASMEWRIRSNDNCDCGISEPGNLQLNGPVVVKRYHNDPDNTKRLISSDGWFDTGDIGYRDSGSNLVLVGRSKDTIIINGVKYFSHEVEAMVEEAGSGLIKPSHTAAYPARSGESNTEEIVITFVEQKELTEEELLNAVTRIEKIIFLYCSSKPRAIIPLPTSFIEKSSIGKFSRSGMRKAYESGKFSDHEERCRHRISMARAIDRIQPETDLEKKLIEVFADELDLRTDEVRFSDSIIDMGFDSIRLLGFKARLQKLLGLDQEIPIGTLLTSPTIKSLAQVLSVDNTKTVTSGSYNPVIKLQTGKSKSPPIWFIHPGLGEILVFLNISRYFSDREVYALRAPGFNAGENMFTSIDEMTDVYMNAIRRHQANGPYILIGYSFGSMIAFETTKKLEAAGHEVYMASLNGPPHIKWRMVQIDWCELFLNLSYFLGFITEEEAVKKSAEFHDAGYTKTQVLDKILAIATPAQLAELDLDATKLSRWADISAALQGLAHNYDPVGKVKHIDVFYARPLLAVGKDKEVWLRDHLHPWNDFCEEPAVFHDSPGAHYTMLDADHVSRMQKVLKAALKARGV</sequence>
<dbReference type="InterPro" id="IPR045851">
    <property type="entry name" value="AMP-bd_C_sf"/>
</dbReference>
<dbReference type="SUPFAM" id="SSF56801">
    <property type="entry name" value="Acetyl-CoA synthetase-like"/>
    <property type="match status" value="1"/>
</dbReference>
<dbReference type="InterPro" id="IPR001031">
    <property type="entry name" value="Thioesterase"/>
</dbReference>
<dbReference type="Gene3D" id="3.40.50.1820">
    <property type="entry name" value="alpha/beta hydrolase"/>
    <property type="match status" value="1"/>
</dbReference>
<dbReference type="EMBL" id="KX190827">
    <property type="protein sequence ID" value="APX44016.1"/>
    <property type="molecule type" value="mRNA"/>
</dbReference>
<dbReference type="PROSITE" id="PS50075">
    <property type="entry name" value="CARRIER"/>
    <property type="match status" value="1"/>
</dbReference>
<protein>
    <submittedName>
        <fullName evidence="2">Polyketide synthase</fullName>
    </submittedName>
</protein>
<dbReference type="AlphaFoldDB" id="A0A1P8NTL6"/>
<reference evidence="2" key="1">
    <citation type="submission" date="2016-05" db="EMBL/GenBank/DDBJ databases">
        <authorList>
            <person name="Lavstsen T."/>
            <person name="Jespersen J.S."/>
        </authorList>
    </citation>
    <scope>NUCLEOTIDE SEQUENCE</scope>
    <source>
        <strain evidence="2">NK17</strain>
    </source>
</reference>
<dbReference type="GO" id="GO:0031957">
    <property type="term" value="F:very long-chain fatty acid-CoA ligase activity"/>
    <property type="evidence" value="ECO:0007669"/>
    <property type="project" value="TreeGrafter"/>
</dbReference>
<dbReference type="Gene3D" id="3.40.50.12780">
    <property type="entry name" value="N-terminal domain of ligase-like"/>
    <property type="match status" value="1"/>
</dbReference>
<dbReference type="GO" id="GO:0006633">
    <property type="term" value="P:fatty acid biosynthetic process"/>
    <property type="evidence" value="ECO:0007669"/>
    <property type="project" value="TreeGrafter"/>
</dbReference>
<feature type="domain" description="Carrier" evidence="1">
    <location>
        <begin position="570"/>
        <end position="649"/>
    </location>
</feature>
<dbReference type="Gene3D" id="1.10.1200.10">
    <property type="entry name" value="ACP-like"/>
    <property type="match status" value="1"/>
</dbReference>
<dbReference type="InterPro" id="IPR036736">
    <property type="entry name" value="ACP-like_sf"/>
</dbReference>
<dbReference type="SUPFAM" id="SSF53474">
    <property type="entry name" value="alpha/beta-Hydrolases"/>
    <property type="match status" value="1"/>
</dbReference>
<dbReference type="PANTHER" id="PTHR24096">
    <property type="entry name" value="LONG-CHAIN-FATTY-ACID--COA LIGASE"/>
    <property type="match status" value="1"/>
</dbReference>
<dbReference type="InterPro" id="IPR020845">
    <property type="entry name" value="AMP-binding_CS"/>
</dbReference>
<dbReference type="InterPro" id="IPR000873">
    <property type="entry name" value="AMP-dep_synth/lig_dom"/>
</dbReference>
<dbReference type="PROSITE" id="PS00455">
    <property type="entry name" value="AMP_BINDING"/>
    <property type="match status" value="1"/>
</dbReference>
<dbReference type="SUPFAM" id="SSF47336">
    <property type="entry name" value="ACP-like"/>
    <property type="match status" value="1"/>
</dbReference>
<evidence type="ECO:0000259" key="1">
    <source>
        <dbReference type="PROSITE" id="PS50075"/>
    </source>
</evidence>
<accession>A0A1P8NTL6</accession>
<proteinExistence type="evidence at transcript level"/>
<dbReference type="Pfam" id="PF00975">
    <property type="entry name" value="Thioesterase"/>
    <property type="match status" value="1"/>
</dbReference>